<organism evidence="1 2">
    <name type="scientific">Paramecium pentaurelia</name>
    <dbReference type="NCBI Taxonomy" id="43138"/>
    <lineage>
        <taxon>Eukaryota</taxon>
        <taxon>Sar</taxon>
        <taxon>Alveolata</taxon>
        <taxon>Ciliophora</taxon>
        <taxon>Intramacronucleata</taxon>
        <taxon>Oligohymenophorea</taxon>
        <taxon>Peniculida</taxon>
        <taxon>Parameciidae</taxon>
        <taxon>Paramecium</taxon>
    </lineage>
</organism>
<accession>A0A8S1YM49</accession>
<reference evidence="1" key="1">
    <citation type="submission" date="2021-01" db="EMBL/GenBank/DDBJ databases">
        <authorList>
            <consortium name="Genoscope - CEA"/>
            <person name="William W."/>
        </authorList>
    </citation>
    <scope>NUCLEOTIDE SEQUENCE</scope>
</reference>
<protein>
    <submittedName>
        <fullName evidence="1">Uncharacterized protein</fullName>
    </submittedName>
</protein>
<keyword evidence="2" id="KW-1185">Reference proteome</keyword>
<evidence type="ECO:0000313" key="2">
    <source>
        <dbReference type="Proteomes" id="UP000689195"/>
    </source>
</evidence>
<name>A0A8S1YM49_9CILI</name>
<sequence length="92" mass="11536">MEIQKLNIVQYTKSWQKVQKTLLHQIHKKLIFYLRFFGILLIKQERHWHLMLQKLMLQFEKPKSKSFVKIYYKSYGFMRNMVILEIYLKIRE</sequence>
<dbReference type="EMBL" id="CAJJDO010000276">
    <property type="protein sequence ID" value="CAD8214930.1"/>
    <property type="molecule type" value="Genomic_DNA"/>
</dbReference>
<dbReference type="Proteomes" id="UP000689195">
    <property type="component" value="Unassembled WGS sequence"/>
</dbReference>
<proteinExistence type="predicted"/>
<evidence type="ECO:0000313" key="1">
    <source>
        <dbReference type="EMBL" id="CAD8214930.1"/>
    </source>
</evidence>
<gene>
    <name evidence="1" type="ORF">PPENT_87.1.T2760002</name>
</gene>
<dbReference type="AlphaFoldDB" id="A0A8S1YM49"/>
<comment type="caution">
    <text evidence="1">The sequence shown here is derived from an EMBL/GenBank/DDBJ whole genome shotgun (WGS) entry which is preliminary data.</text>
</comment>